<name>A0A7K0J9H5_9ACTN</name>
<reference evidence="3 4" key="1">
    <citation type="submission" date="2019-08" db="EMBL/GenBank/DDBJ databases">
        <title>In-depth cultivation of the pig gut microbiome towards novel bacterial diversity and tailored functional studies.</title>
        <authorList>
            <person name="Wylensek D."/>
            <person name="Hitch T.C.A."/>
            <person name="Clavel T."/>
        </authorList>
    </citation>
    <scope>NUCLEOTIDE SEQUENCE [LARGE SCALE GENOMIC DNA]</scope>
    <source>
        <strain evidence="3 4">WCA-380-WT-3A</strain>
    </source>
</reference>
<evidence type="ECO:0000313" key="4">
    <source>
        <dbReference type="Proteomes" id="UP000466104"/>
    </source>
</evidence>
<dbReference type="EMBL" id="VUMG01000005">
    <property type="protein sequence ID" value="MSS46621.1"/>
    <property type="molecule type" value="Genomic_DNA"/>
</dbReference>
<protein>
    <submittedName>
        <fullName evidence="3">Uncharacterized protein</fullName>
    </submittedName>
</protein>
<sequence length="371" mass="40418">MMAVPVPAWAGPDVSETQALCGAQGQCGIAVEGRPNDGGPLRFRLWGSATTVVHIRAWLVLFDSQGRYAGVSAYSESIPLRTDNTGQARGVVKLHRVRADIPLSPWIFVAPYDIDQENLGVNLGAFVSMASSHPLLLGDGYGLRKPIGRPVELRYWGSLPHYHSVQYQSSNGTWIDTLDPSAGYHSYPRANNGPTSISKARYVVPATLSRTVHHFRLIDVASGSALAHWDVVPATSAATVPYRKPWVPPRPVGQLVDPTQSKAQTADSASPGILPWLVASAAGLVVILSVAVFVTHRRLSRTSSVVASPRRTNRSRISPTALRRRQLIDGRPSSWPSTAHHPSHTEREPHDRLRRRHGSQTTARSLGKHNT</sequence>
<comment type="caution">
    <text evidence="3">The sequence shown here is derived from an EMBL/GenBank/DDBJ whole genome shotgun (WGS) entry which is preliminary data.</text>
</comment>
<keyword evidence="2" id="KW-0812">Transmembrane</keyword>
<keyword evidence="2" id="KW-0472">Membrane</keyword>
<accession>A0A7K0J9H5</accession>
<dbReference type="AlphaFoldDB" id="A0A7K0J9H5"/>
<evidence type="ECO:0000256" key="2">
    <source>
        <dbReference type="SAM" id="Phobius"/>
    </source>
</evidence>
<proteinExistence type="predicted"/>
<feature type="region of interest" description="Disordered" evidence="1">
    <location>
        <begin position="302"/>
        <end position="371"/>
    </location>
</feature>
<dbReference type="Proteomes" id="UP000466104">
    <property type="component" value="Unassembled WGS sequence"/>
</dbReference>
<keyword evidence="4" id="KW-1185">Reference proteome</keyword>
<organism evidence="3 4">
    <name type="scientific">Cutibacterium porci</name>
    <dbReference type="NCBI Taxonomy" id="2605781"/>
    <lineage>
        <taxon>Bacteria</taxon>
        <taxon>Bacillati</taxon>
        <taxon>Actinomycetota</taxon>
        <taxon>Actinomycetes</taxon>
        <taxon>Propionibacteriales</taxon>
        <taxon>Propionibacteriaceae</taxon>
        <taxon>Cutibacterium</taxon>
    </lineage>
</organism>
<keyword evidence="2" id="KW-1133">Transmembrane helix</keyword>
<evidence type="ECO:0000256" key="1">
    <source>
        <dbReference type="SAM" id="MobiDB-lite"/>
    </source>
</evidence>
<evidence type="ECO:0000313" key="3">
    <source>
        <dbReference type="EMBL" id="MSS46621.1"/>
    </source>
</evidence>
<feature type="transmembrane region" description="Helical" evidence="2">
    <location>
        <begin position="273"/>
        <end position="294"/>
    </location>
</feature>
<gene>
    <name evidence="3" type="ORF">FYJ43_11490</name>
</gene>